<dbReference type="FunFam" id="1.10.730.10:FF:000006">
    <property type="entry name" value="Arginyl-tRNA synthetase 2, mitochondrial"/>
    <property type="match status" value="1"/>
</dbReference>
<dbReference type="Pfam" id="PF05746">
    <property type="entry name" value="DALR_1"/>
    <property type="match status" value="1"/>
</dbReference>
<organism evidence="15 16">
    <name type="scientific">Lederbergia citrea</name>
    <dbReference type="NCBI Taxonomy" id="2833581"/>
    <lineage>
        <taxon>Bacteria</taxon>
        <taxon>Bacillati</taxon>
        <taxon>Bacillota</taxon>
        <taxon>Bacilli</taxon>
        <taxon>Bacillales</taxon>
        <taxon>Bacillaceae</taxon>
        <taxon>Lederbergia</taxon>
    </lineage>
</organism>
<dbReference type="AlphaFoldDB" id="A0A942UPF0"/>
<evidence type="ECO:0000256" key="6">
    <source>
        <dbReference type="ARBA" id="ARBA00022741"/>
    </source>
</evidence>
<dbReference type="InterPro" id="IPR008909">
    <property type="entry name" value="DALR_anticod-bd"/>
</dbReference>
<feature type="domain" description="DALR anticodon binding" evidence="13">
    <location>
        <begin position="450"/>
        <end position="563"/>
    </location>
</feature>
<dbReference type="SMART" id="SM00836">
    <property type="entry name" value="DALR_1"/>
    <property type="match status" value="1"/>
</dbReference>
<dbReference type="GO" id="GO:0004814">
    <property type="term" value="F:arginine-tRNA ligase activity"/>
    <property type="evidence" value="ECO:0007669"/>
    <property type="project" value="UniProtKB-UniRule"/>
</dbReference>
<dbReference type="FunFam" id="3.40.50.620:FF:000116">
    <property type="entry name" value="Arginine--tRNA ligase"/>
    <property type="match status" value="1"/>
</dbReference>
<keyword evidence="8 11" id="KW-0648">Protein biosynthesis</keyword>
<evidence type="ECO:0000256" key="7">
    <source>
        <dbReference type="ARBA" id="ARBA00022840"/>
    </source>
</evidence>
<feature type="domain" description="Arginyl tRNA synthetase N-terminal" evidence="14">
    <location>
        <begin position="5"/>
        <end position="84"/>
    </location>
</feature>
<sequence length="563" mass="64321">MNLVKMYAEEVSLQLNGILQLDEVEKLIEKPKYADQGDLAFPCFTLAKMLRKSPQMIANEIADKIKNPIFEKVQADGPYLNCFLNKQIVSKEILQTLLKDGSNYGSLDIGKRKNVVIDFSSPNIAKPFSMGHLRSTVIGNAIANIAEKCGYRAVRINHLGDWGTQFGKLIVAYKLWGSDESITVNPIKELLDLYVKFHQEAEVDSKLEDEARAWFKKLEDGNEEALQLWKWFRDESLQEFSKIYQLLGVHFASYQGEAFYNDKMDETIELLKKKGLLHSSDGAQVVELTEYDLPPCLIEKSDGATLYATRDLTAALYRQEKYKFEKALYVVGHEQSLHFKQVFLVLEKMGYDWANHMEHIPFGFILKDGKKMSTRKGKIVLLEEVIEEAIQLALKSIEAKNPELPNKEEVAKMVGVGAIIFHDLKNERQNNIEFSLEEMLHFEGSTGPYIQYTHARACSILRKSHIDLTGLNPEGLNDDYSWTILKMLMEFPSVIQRSFNQNEPSQIARYLIALSQDFNKYYGHVKILSEDQEQESRLALVKVVTIVLSEGLRLLGIEAPEEM</sequence>
<dbReference type="SUPFAM" id="SSF55190">
    <property type="entry name" value="Arginyl-tRNA synthetase (ArgRS), N-terminal 'additional' domain"/>
    <property type="match status" value="1"/>
</dbReference>
<dbReference type="PANTHER" id="PTHR11956:SF5">
    <property type="entry name" value="ARGININE--TRNA LIGASE, CYTOPLASMIC"/>
    <property type="match status" value="1"/>
</dbReference>
<keyword evidence="9 11" id="KW-0030">Aminoacyl-tRNA synthetase</keyword>
<dbReference type="Gene3D" id="3.40.50.620">
    <property type="entry name" value="HUPs"/>
    <property type="match status" value="1"/>
</dbReference>
<dbReference type="HAMAP" id="MF_00123">
    <property type="entry name" value="Arg_tRNA_synth"/>
    <property type="match status" value="1"/>
</dbReference>
<dbReference type="InterPro" id="IPR035684">
    <property type="entry name" value="ArgRS_core"/>
</dbReference>
<dbReference type="SUPFAM" id="SSF47323">
    <property type="entry name" value="Anticodon-binding domain of a subclass of class I aminoacyl-tRNA synthetases"/>
    <property type="match status" value="1"/>
</dbReference>
<dbReference type="EC" id="6.1.1.19" evidence="11"/>
<dbReference type="RefSeq" id="WP_213098594.1">
    <property type="nucleotide sequence ID" value="NZ_JAGYPN010000002.1"/>
</dbReference>
<feature type="short sequence motif" description="'HIGH' region" evidence="11">
    <location>
        <begin position="122"/>
        <end position="132"/>
    </location>
</feature>
<protein>
    <recommendedName>
        <fullName evidence="11">Arginine--tRNA ligase</fullName>
        <ecNumber evidence="11">6.1.1.19</ecNumber>
    </recommendedName>
    <alternativeName>
        <fullName evidence="11">Arginyl-tRNA synthetase</fullName>
        <shortName evidence="11">ArgRS</shortName>
    </alternativeName>
</protein>
<dbReference type="Gene3D" id="3.30.1360.70">
    <property type="entry name" value="Arginyl tRNA synthetase N-terminal domain"/>
    <property type="match status" value="1"/>
</dbReference>
<evidence type="ECO:0000256" key="8">
    <source>
        <dbReference type="ARBA" id="ARBA00022917"/>
    </source>
</evidence>
<dbReference type="Proteomes" id="UP000676456">
    <property type="component" value="Unassembled WGS sequence"/>
</dbReference>
<dbReference type="NCBIfam" id="TIGR00456">
    <property type="entry name" value="argS"/>
    <property type="match status" value="1"/>
</dbReference>
<dbReference type="SMART" id="SM01016">
    <property type="entry name" value="Arg_tRNA_synt_N"/>
    <property type="match status" value="1"/>
</dbReference>
<gene>
    <name evidence="11" type="primary">argS</name>
    <name evidence="15" type="ORF">KHA91_12645</name>
</gene>
<proteinExistence type="inferred from homology"/>
<evidence type="ECO:0000256" key="3">
    <source>
        <dbReference type="ARBA" id="ARBA00011245"/>
    </source>
</evidence>
<reference evidence="15 16" key="1">
    <citation type="submission" date="2021-05" db="EMBL/GenBank/DDBJ databases">
        <title>Novel Bacillus species.</title>
        <authorList>
            <person name="Liu G."/>
        </authorList>
    </citation>
    <scope>NUCLEOTIDE SEQUENCE [LARGE SCALE GENOMIC DNA]</scope>
    <source>
        <strain evidence="15 16">FJAT-49682</strain>
    </source>
</reference>
<dbReference type="EMBL" id="JAGYPN010000002">
    <property type="protein sequence ID" value="MBS4223597.1"/>
    <property type="molecule type" value="Genomic_DNA"/>
</dbReference>
<comment type="catalytic activity">
    <reaction evidence="10 11">
        <text>tRNA(Arg) + L-arginine + ATP = L-arginyl-tRNA(Arg) + AMP + diphosphate</text>
        <dbReference type="Rhea" id="RHEA:20301"/>
        <dbReference type="Rhea" id="RHEA-COMP:9658"/>
        <dbReference type="Rhea" id="RHEA-COMP:9673"/>
        <dbReference type="ChEBI" id="CHEBI:30616"/>
        <dbReference type="ChEBI" id="CHEBI:32682"/>
        <dbReference type="ChEBI" id="CHEBI:33019"/>
        <dbReference type="ChEBI" id="CHEBI:78442"/>
        <dbReference type="ChEBI" id="CHEBI:78513"/>
        <dbReference type="ChEBI" id="CHEBI:456215"/>
        <dbReference type="EC" id="6.1.1.19"/>
    </reaction>
</comment>
<keyword evidence="6 11" id="KW-0547">Nucleotide-binding</keyword>
<evidence type="ECO:0000256" key="1">
    <source>
        <dbReference type="ARBA" id="ARBA00004496"/>
    </source>
</evidence>
<dbReference type="InterPro" id="IPR001278">
    <property type="entry name" value="Arg-tRNA-ligase"/>
</dbReference>
<dbReference type="InterPro" id="IPR009080">
    <property type="entry name" value="tRNAsynth_Ia_anticodon-bd"/>
</dbReference>
<accession>A0A942UPF0</accession>
<evidence type="ECO:0000256" key="11">
    <source>
        <dbReference type="HAMAP-Rule" id="MF_00123"/>
    </source>
</evidence>
<evidence type="ECO:0000256" key="4">
    <source>
        <dbReference type="ARBA" id="ARBA00022490"/>
    </source>
</evidence>
<evidence type="ECO:0000256" key="10">
    <source>
        <dbReference type="ARBA" id="ARBA00049339"/>
    </source>
</evidence>
<dbReference type="PANTHER" id="PTHR11956">
    <property type="entry name" value="ARGINYL-TRNA SYNTHETASE"/>
    <property type="match status" value="1"/>
</dbReference>
<evidence type="ECO:0000259" key="14">
    <source>
        <dbReference type="SMART" id="SM01016"/>
    </source>
</evidence>
<evidence type="ECO:0000256" key="12">
    <source>
        <dbReference type="RuleBase" id="RU363038"/>
    </source>
</evidence>
<evidence type="ECO:0000313" key="16">
    <source>
        <dbReference type="Proteomes" id="UP000676456"/>
    </source>
</evidence>
<comment type="subunit">
    <text evidence="3 11">Monomer.</text>
</comment>
<evidence type="ECO:0000256" key="2">
    <source>
        <dbReference type="ARBA" id="ARBA00005594"/>
    </source>
</evidence>
<dbReference type="GO" id="GO:0005524">
    <property type="term" value="F:ATP binding"/>
    <property type="evidence" value="ECO:0007669"/>
    <property type="project" value="UniProtKB-UniRule"/>
</dbReference>
<dbReference type="Pfam" id="PF03485">
    <property type="entry name" value="Arg_tRNA_synt_N"/>
    <property type="match status" value="1"/>
</dbReference>
<evidence type="ECO:0000313" key="15">
    <source>
        <dbReference type="EMBL" id="MBS4223597.1"/>
    </source>
</evidence>
<dbReference type="InterPro" id="IPR036695">
    <property type="entry name" value="Arg-tRNA-synth_N_sf"/>
</dbReference>
<comment type="similarity">
    <text evidence="2 11 12">Belongs to the class-I aminoacyl-tRNA synthetase family.</text>
</comment>
<comment type="caution">
    <text evidence="15">The sequence shown here is derived from an EMBL/GenBank/DDBJ whole genome shotgun (WGS) entry which is preliminary data.</text>
</comment>
<dbReference type="CDD" id="cd07956">
    <property type="entry name" value="Anticodon_Ia_Arg"/>
    <property type="match status" value="1"/>
</dbReference>
<dbReference type="Gene3D" id="1.10.730.10">
    <property type="entry name" value="Isoleucyl-tRNA Synthetase, Domain 1"/>
    <property type="match status" value="1"/>
</dbReference>
<keyword evidence="5 11" id="KW-0436">Ligase</keyword>
<keyword evidence="16" id="KW-1185">Reference proteome</keyword>
<evidence type="ECO:0000259" key="13">
    <source>
        <dbReference type="SMART" id="SM00836"/>
    </source>
</evidence>
<keyword evidence="4 11" id="KW-0963">Cytoplasm</keyword>
<dbReference type="PRINTS" id="PR01038">
    <property type="entry name" value="TRNASYNTHARG"/>
</dbReference>
<dbReference type="CDD" id="cd00671">
    <property type="entry name" value="ArgRS_core"/>
    <property type="match status" value="1"/>
</dbReference>
<dbReference type="Pfam" id="PF00750">
    <property type="entry name" value="tRNA-synt_1d"/>
    <property type="match status" value="1"/>
</dbReference>
<dbReference type="InterPro" id="IPR014729">
    <property type="entry name" value="Rossmann-like_a/b/a_fold"/>
</dbReference>
<dbReference type="SUPFAM" id="SSF52374">
    <property type="entry name" value="Nucleotidylyl transferase"/>
    <property type="match status" value="1"/>
</dbReference>
<dbReference type="GO" id="GO:0006420">
    <property type="term" value="P:arginyl-tRNA aminoacylation"/>
    <property type="evidence" value="ECO:0007669"/>
    <property type="project" value="UniProtKB-UniRule"/>
</dbReference>
<evidence type="ECO:0000256" key="5">
    <source>
        <dbReference type="ARBA" id="ARBA00022598"/>
    </source>
</evidence>
<evidence type="ECO:0000256" key="9">
    <source>
        <dbReference type="ARBA" id="ARBA00023146"/>
    </source>
</evidence>
<dbReference type="InterPro" id="IPR005148">
    <property type="entry name" value="Arg-tRNA-synth_N"/>
</dbReference>
<dbReference type="GO" id="GO:0005737">
    <property type="term" value="C:cytoplasm"/>
    <property type="evidence" value="ECO:0007669"/>
    <property type="project" value="UniProtKB-SubCell"/>
</dbReference>
<comment type="subcellular location">
    <subcellularLocation>
        <location evidence="1 11">Cytoplasm</location>
    </subcellularLocation>
</comment>
<keyword evidence="7 11" id="KW-0067">ATP-binding</keyword>
<name>A0A942UPF0_9BACI</name>